<proteinExistence type="predicted"/>
<feature type="region of interest" description="Disordered" evidence="5">
    <location>
        <begin position="1"/>
        <end position="38"/>
    </location>
</feature>
<accession>A0A0F4Z2X8</accession>
<dbReference type="Pfam" id="PF07690">
    <property type="entry name" value="MFS_1"/>
    <property type="match status" value="1"/>
</dbReference>
<reference evidence="7 8" key="1">
    <citation type="submission" date="2015-04" db="EMBL/GenBank/DDBJ databases">
        <authorList>
            <person name="Heijne W.H."/>
            <person name="Fedorova N.D."/>
            <person name="Nierman W.C."/>
            <person name="Vollebregt A.W."/>
            <person name="Zhao Z."/>
            <person name="Wu L."/>
            <person name="Kumar M."/>
            <person name="Stam H."/>
            <person name="van den Berg M.A."/>
            <person name="Pel H.J."/>
        </authorList>
    </citation>
    <scope>NUCLEOTIDE SEQUENCE [LARGE SCALE GENOMIC DNA]</scope>
    <source>
        <strain evidence="7 8">CBS 393.64</strain>
    </source>
</reference>
<evidence type="ECO:0000256" key="4">
    <source>
        <dbReference type="ARBA" id="ARBA00023136"/>
    </source>
</evidence>
<gene>
    <name evidence="7" type="ORF">T310_1130</name>
</gene>
<evidence type="ECO:0000256" key="2">
    <source>
        <dbReference type="ARBA" id="ARBA00022692"/>
    </source>
</evidence>
<feature type="compositionally biased region" description="Basic and acidic residues" evidence="5">
    <location>
        <begin position="423"/>
        <end position="443"/>
    </location>
</feature>
<evidence type="ECO:0000256" key="1">
    <source>
        <dbReference type="ARBA" id="ARBA00004141"/>
    </source>
</evidence>
<organism evidence="7 8">
    <name type="scientific">Rasamsonia emersonii (strain ATCC 16479 / CBS 393.64 / IMI 116815)</name>
    <dbReference type="NCBI Taxonomy" id="1408163"/>
    <lineage>
        <taxon>Eukaryota</taxon>
        <taxon>Fungi</taxon>
        <taxon>Dikarya</taxon>
        <taxon>Ascomycota</taxon>
        <taxon>Pezizomycotina</taxon>
        <taxon>Eurotiomycetes</taxon>
        <taxon>Eurotiomycetidae</taxon>
        <taxon>Eurotiales</taxon>
        <taxon>Trichocomaceae</taxon>
        <taxon>Rasamsonia</taxon>
    </lineage>
</organism>
<feature type="compositionally biased region" description="Basic and acidic residues" evidence="5">
    <location>
        <begin position="375"/>
        <end position="406"/>
    </location>
</feature>
<keyword evidence="3 6" id="KW-1133">Transmembrane helix</keyword>
<evidence type="ECO:0000256" key="5">
    <source>
        <dbReference type="SAM" id="MobiDB-lite"/>
    </source>
</evidence>
<feature type="transmembrane region" description="Helical" evidence="6">
    <location>
        <begin position="150"/>
        <end position="171"/>
    </location>
</feature>
<feature type="compositionally biased region" description="Basic and acidic residues" evidence="5">
    <location>
        <begin position="12"/>
        <end position="22"/>
    </location>
</feature>
<keyword evidence="2 6" id="KW-0812">Transmembrane</keyword>
<feature type="compositionally biased region" description="Basic and acidic residues" evidence="5">
    <location>
        <begin position="293"/>
        <end position="303"/>
    </location>
</feature>
<dbReference type="GO" id="GO:0016020">
    <property type="term" value="C:membrane"/>
    <property type="evidence" value="ECO:0007669"/>
    <property type="project" value="UniProtKB-SubCell"/>
</dbReference>
<dbReference type="InterPro" id="IPR036259">
    <property type="entry name" value="MFS_trans_sf"/>
</dbReference>
<feature type="transmembrane region" description="Helical" evidence="6">
    <location>
        <begin position="215"/>
        <end position="237"/>
    </location>
</feature>
<dbReference type="AlphaFoldDB" id="A0A0F4Z2X8"/>
<feature type="transmembrane region" description="Helical" evidence="6">
    <location>
        <begin position="243"/>
        <end position="263"/>
    </location>
</feature>
<dbReference type="Gene3D" id="1.20.1250.20">
    <property type="entry name" value="MFS general substrate transporter like domains"/>
    <property type="match status" value="1"/>
</dbReference>
<comment type="subcellular location">
    <subcellularLocation>
        <location evidence="1">Membrane</location>
        <topology evidence="1">Multi-pass membrane protein</topology>
    </subcellularLocation>
</comment>
<feature type="transmembrane region" description="Helical" evidence="6">
    <location>
        <begin position="183"/>
        <end position="203"/>
    </location>
</feature>
<dbReference type="Proteomes" id="UP000053958">
    <property type="component" value="Unassembled WGS sequence"/>
</dbReference>
<dbReference type="SUPFAM" id="SSF103473">
    <property type="entry name" value="MFS general substrate transporter"/>
    <property type="match status" value="1"/>
</dbReference>
<dbReference type="RefSeq" id="XP_013331474.1">
    <property type="nucleotide sequence ID" value="XM_013476020.1"/>
</dbReference>
<dbReference type="EMBL" id="LASV01000046">
    <property type="protein sequence ID" value="KKA24862.1"/>
    <property type="molecule type" value="Genomic_DNA"/>
</dbReference>
<keyword evidence="4 6" id="KW-0472">Membrane</keyword>
<feature type="region of interest" description="Disordered" evidence="5">
    <location>
        <begin position="272"/>
        <end position="303"/>
    </location>
</feature>
<dbReference type="InterPro" id="IPR011701">
    <property type="entry name" value="MFS"/>
</dbReference>
<protein>
    <submittedName>
        <fullName evidence="7">MFS transporter</fullName>
    </submittedName>
</protein>
<keyword evidence="8" id="KW-1185">Reference proteome</keyword>
<dbReference type="PANTHER" id="PTHR23507:SF31">
    <property type="entry name" value="TRANSPORTER, PUTATIVE (AFU_ORTHOLOGUE AFUA_2G14230)-RELATED"/>
    <property type="match status" value="1"/>
</dbReference>
<sequence length="527" mass="57173">MQPADSAQPDPDDARFEDREDAPFLAEQASARPSQAKSKAAAASREKLRIRLMVTLFTIILLVETGNAMTSGPTTRIYEAIACKSYYEATDPSKIGSDGQVPESLCKGKEVQGEVAIVKGYGELFDGVASILLAVPYGLLADRIGRKPTILLSIPGFVLNILITGVTLYFSNIFPLRAVWLSALSWLIGGGLVVAAAIIWTMMADVTTEEQRSAMFFQFGVAVMGSEFLSNSISSWLMVFNPWIPMLIGWAIVLVGMLLGLTLPETMHAFPSKPGEQAHELSDLSTDDERDEQFDRPFEKQTRPKDLRTRIKSALLTYSFIPKNKQVMLLLSAFLVYRLSRGTAWFLTHGQHADVAQVDPDGRAVHRSAAGRVVVPDEKARHREPEEGPHPDQSQRCESDDRHAGDRAVAPRGAHDLLPGRADPGRGLRVHDTLAGHDDDPARPDGAAVHGDRDHPGAGDDPGQSDDDDFFQVGARSGRVLDGAGLDAGHGAVWRGGGGLVEGGGAREGDERVDDIHRAYSIETNII</sequence>
<name>A0A0F4Z2X8_RASE3</name>
<dbReference type="PANTHER" id="PTHR23507">
    <property type="entry name" value="ZGC:174356"/>
    <property type="match status" value="1"/>
</dbReference>
<evidence type="ECO:0000313" key="7">
    <source>
        <dbReference type="EMBL" id="KKA24862.1"/>
    </source>
</evidence>
<evidence type="ECO:0000313" key="8">
    <source>
        <dbReference type="Proteomes" id="UP000053958"/>
    </source>
</evidence>
<dbReference type="GeneID" id="25313481"/>
<feature type="compositionally biased region" description="Low complexity" evidence="5">
    <location>
        <begin position="28"/>
        <end position="38"/>
    </location>
</feature>
<evidence type="ECO:0000256" key="6">
    <source>
        <dbReference type="SAM" id="Phobius"/>
    </source>
</evidence>
<dbReference type="GO" id="GO:0022857">
    <property type="term" value="F:transmembrane transporter activity"/>
    <property type="evidence" value="ECO:0007669"/>
    <property type="project" value="InterPro"/>
</dbReference>
<comment type="caution">
    <text evidence="7">The sequence shown here is derived from an EMBL/GenBank/DDBJ whole genome shotgun (WGS) entry which is preliminary data.</text>
</comment>
<feature type="region of interest" description="Disordered" evidence="5">
    <location>
        <begin position="366"/>
        <end position="470"/>
    </location>
</feature>
<dbReference type="OrthoDB" id="194139at2759"/>
<evidence type="ECO:0000256" key="3">
    <source>
        <dbReference type="ARBA" id="ARBA00022989"/>
    </source>
</evidence>